<dbReference type="GO" id="GO:0005730">
    <property type="term" value="C:nucleolus"/>
    <property type="evidence" value="ECO:0007669"/>
    <property type="project" value="TreeGrafter"/>
</dbReference>
<dbReference type="Pfam" id="PF16201">
    <property type="entry name" value="NopRA1"/>
    <property type="match status" value="1"/>
</dbReference>
<reference evidence="4" key="1">
    <citation type="submission" date="2016-03" db="EMBL/GenBank/DDBJ databases">
        <title>Updated assembly of Pseudogymnoascus destructans, the fungus causing white-nose syndrome of bats.</title>
        <authorList>
            <person name="Palmer J.M."/>
            <person name="Drees K.P."/>
            <person name="Foster J.T."/>
            <person name="Lindner D.L."/>
        </authorList>
    </citation>
    <scope>NUCLEOTIDE SEQUENCE [LARGE SCALE GENOMIC DNA]</scope>
    <source>
        <strain evidence="4">20631-21</strain>
    </source>
</reference>
<feature type="domain" description="URB1 central HEAT repeat" evidence="3">
    <location>
        <begin position="637"/>
        <end position="837"/>
    </location>
</feature>
<dbReference type="GO" id="GO:0000463">
    <property type="term" value="P:maturation of LSU-rRNA from tricistronic rRNA transcript (SSU-rRNA, 5.8S rRNA, LSU-rRNA)"/>
    <property type="evidence" value="ECO:0007669"/>
    <property type="project" value="TreeGrafter"/>
</dbReference>
<accession>A0A177AGF7</accession>
<evidence type="ECO:0000259" key="3">
    <source>
        <dbReference type="Pfam" id="PF26140"/>
    </source>
</evidence>
<dbReference type="Proteomes" id="UP000077154">
    <property type="component" value="Unassembled WGS sequence"/>
</dbReference>
<dbReference type="Pfam" id="PF11707">
    <property type="entry name" value="Npa1"/>
    <property type="match status" value="1"/>
</dbReference>
<organism evidence="4">
    <name type="scientific">Pseudogymnoascus destructans</name>
    <dbReference type="NCBI Taxonomy" id="655981"/>
    <lineage>
        <taxon>Eukaryota</taxon>
        <taxon>Fungi</taxon>
        <taxon>Dikarya</taxon>
        <taxon>Ascomycota</taxon>
        <taxon>Pezizomycotina</taxon>
        <taxon>Leotiomycetes</taxon>
        <taxon>Thelebolales</taxon>
        <taxon>Thelebolaceae</taxon>
        <taxon>Pseudogymnoascus</taxon>
    </lineage>
</organism>
<dbReference type="InterPro" id="IPR059018">
    <property type="entry name" value="HEAT_URB1"/>
</dbReference>
<feature type="domain" description="URB1 C-terminal" evidence="2">
    <location>
        <begin position="901"/>
        <end position="1094"/>
    </location>
</feature>
<dbReference type="InterPro" id="IPR032436">
    <property type="entry name" value="URB1_C"/>
</dbReference>
<dbReference type="eggNOG" id="KOG1791">
    <property type="taxonomic scope" value="Eukaryota"/>
</dbReference>
<name>A0A177AGF7_9PEZI</name>
<evidence type="ECO:0000313" key="4">
    <source>
        <dbReference type="EMBL" id="OAF61195.1"/>
    </source>
</evidence>
<dbReference type="OrthoDB" id="72892at2759"/>
<evidence type="ECO:0000259" key="1">
    <source>
        <dbReference type="Pfam" id="PF11707"/>
    </source>
</evidence>
<dbReference type="EMBL" id="KV441390">
    <property type="protein sequence ID" value="OAF61195.1"/>
    <property type="molecule type" value="Genomic_DNA"/>
</dbReference>
<proteinExistence type="predicted"/>
<sequence>MSKRAPVDIGDGHDAYLKRQKLSHGLKTVNTQQEIQSGRQLQQLLSFDQDLARGKHGIQSFKAFLDGLLGEEQSDRLSILQEYLQAQITTDEEDKAAVYLSDIMQTWSFAAQSNNDSLLSAVPAVLALLFKIISTKLELVPYGLRLGRTLLQKRQLELISRGTTTNKSKDFVISPALRLLREVAIFDGGALASQLFRIRDLSLKGLPRNLGIRYSGEGLEERRKPSVRTNSLRLFLSLVKFLPTDARKELLRQRDIVSGATRDINRDPPHVIVEFLDTTRVHVLQDDALPCDAKSKLLNAVNLGRIAQLYGYAFEGDEASENEKPIDFLVNEWLVLACTSPDMGLLYRQSGFYPKDANADDTGRRAGPERHVDIGLDSLDWASRYNGKVTVRNSVLSEFIQTLRPWASTNQSNLLLAIFKVAPELVAHYFFNKQSFPFDPKATSTWMGYSAFLFSVLQLPVPKFFGHLERYARTPPPSSIVIESILPQPANQKILTRCLGQKDPLITFFVVRLLTVAFEKLQKILSMYREASEMSPLWNEAAINLKDEFCRRCPAMKDAISSFRSIDDSEIAQKQAASRLLVMYYEVVPQAALESKFDVSTPLSKALQLLESEEISPEDKSQRVMEVENLFRIAHCSPGMRWFNKSEGLSISPFTSMLRLLAEASSDMPLLKMRSIVDSLVKENGILQSQTELSSVDALIASTKASIEDEDSGLVFEFVDNCTLRCSSTPIKYIDALEQEYAAVSKGDETSIQSLPVSLLHFSVAEQYPFVVKTADTAKIAAVSSFISQYLAASLKISEDKKVLKSITKSLSAASSPYPKIQKVIDRSRKLVDSIDIPGCFPIVAPAPKKTMSASAVTDTQKLQITATLSAVSLPDLDDRTPLSRWPSKEIEFLIDEGQIASLIHLLSSPTLSARVEALTALSKINHTLKSSSYPEKEPLWLLLCELLETVRPIVNVKPVPCTITVFAASALRVLIDPLHVLYAKVNSFLTLGPSWEADKLPLVHAVISSPPTLDDARYTELIWLLSYLLSSLMTTEELAIFHKRRVFEKALGIYSNVYMADNLREKILQIVWRATEIEGGSETLLTRFGVVSWLKAQVALEGKKGLTAQILLERLVNTCSEERLKGWSGQSPQEIIDGLVSQK</sequence>
<dbReference type="GeneID" id="36285612"/>
<dbReference type="VEuPathDB" id="FungiDB:GMDG_05159"/>
<dbReference type="InterPro" id="IPR039844">
    <property type="entry name" value="URB1"/>
</dbReference>
<feature type="domain" description="URB1 N-terminal" evidence="1">
    <location>
        <begin position="100"/>
        <end position="449"/>
    </location>
</feature>
<protein>
    <recommendedName>
        <fullName evidence="5">Nucleolar pre-ribosomal-associated protein 1 N-terminal domain-containing protein</fullName>
    </recommendedName>
</protein>
<evidence type="ECO:0008006" key="5">
    <source>
        <dbReference type="Google" id="ProtNLM"/>
    </source>
</evidence>
<evidence type="ECO:0000259" key="2">
    <source>
        <dbReference type="Pfam" id="PF16201"/>
    </source>
</evidence>
<dbReference type="PANTHER" id="PTHR13500">
    <property type="entry name" value="NUCLEOLAR PRERIBOSOMAL-ASSOCIATED PROTEIN 1"/>
    <property type="match status" value="1"/>
</dbReference>
<dbReference type="GO" id="GO:0000466">
    <property type="term" value="P:maturation of 5.8S rRNA from tricistronic rRNA transcript (SSU-rRNA, 5.8S rRNA, LSU-rRNA)"/>
    <property type="evidence" value="ECO:0007669"/>
    <property type="project" value="TreeGrafter"/>
</dbReference>
<gene>
    <name evidence="4" type="ORF">VC83_02531</name>
</gene>
<dbReference type="RefSeq" id="XP_024326472.1">
    <property type="nucleotide sequence ID" value="XM_024466192.1"/>
</dbReference>
<dbReference type="PANTHER" id="PTHR13500:SF0">
    <property type="entry name" value="NUCLEOLAR PRE-RIBOSOMAL-ASSOCIATED PROTEIN 1"/>
    <property type="match status" value="1"/>
</dbReference>
<dbReference type="InterPro" id="IPR021714">
    <property type="entry name" value="URB1_N"/>
</dbReference>
<dbReference type="AlphaFoldDB" id="A0A177AGF7"/>
<dbReference type="Pfam" id="PF26140">
    <property type="entry name" value="HEAT_URB1"/>
    <property type="match status" value="1"/>
</dbReference>